<keyword evidence="1" id="KW-0349">Heme</keyword>
<dbReference type="InterPro" id="IPR036909">
    <property type="entry name" value="Cyt_c-like_dom_sf"/>
</dbReference>
<protein>
    <recommendedName>
        <fullName evidence="5">Cytochrome c domain-containing protein</fullName>
    </recommendedName>
</protein>
<dbReference type="InterPro" id="IPR009056">
    <property type="entry name" value="Cyt_c-like_dom"/>
</dbReference>
<evidence type="ECO:0000256" key="4">
    <source>
        <dbReference type="SAM" id="MobiDB-lite"/>
    </source>
</evidence>
<sequence length="124" mass="13648">MGTTTADGPRELSTGSPDIASNGPLPTIFTPEQAERGRRVFGSICSSCHGRNEFRGPIFQLTWMAEPVGNLFQHISTTMPYDEPGSLEEEEYAAIVAYMLDLNGRTPGDRELPADTGLLSRMRW</sequence>
<dbReference type="AlphaFoldDB" id="A0A383ASN4"/>
<dbReference type="Pfam" id="PF13442">
    <property type="entry name" value="Cytochrome_CBB3"/>
    <property type="match status" value="1"/>
</dbReference>
<keyword evidence="2" id="KW-0479">Metal-binding</keyword>
<reference evidence="6" key="1">
    <citation type="submission" date="2018-05" db="EMBL/GenBank/DDBJ databases">
        <authorList>
            <person name="Lanie J.A."/>
            <person name="Ng W.-L."/>
            <person name="Kazmierczak K.M."/>
            <person name="Andrzejewski T.M."/>
            <person name="Davidsen T.M."/>
            <person name="Wayne K.J."/>
            <person name="Tettelin H."/>
            <person name="Glass J.I."/>
            <person name="Rusch D."/>
            <person name="Podicherti R."/>
            <person name="Tsui H.-C.T."/>
            <person name="Winkler M.E."/>
        </authorList>
    </citation>
    <scope>NUCLEOTIDE SEQUENCE</scope>
</reference>
<proteinExistence type="predicted"/>
<evidence type="ECO:0000256" key="3">
    <source>
        <dbReference type="ARBA" id="ARBA00023004"/>
    </source>
</evidence>
<dbReference type="GO" id="GO:0009055">
    <property type="term" value="F:electron transfer activity"/>
    <property type="evidence" value="ECO:0007669"/>
    <property type="project" value="InterPro"/>
</dbReference>
<organism evidence="6">
    <name type="scientific">marine metagenome</name>
    <dbReference type="NCBI Taxonomy" id="408172"/>
    <lineage>
        <taxon>unclassified sequences</taxon>
        <taxon>metagenomes</taxon>
        <taxon>ecological metagenomes</taxon>
    </lineage>
</organism>
<dbReference type="SUPFAM" id="SSF46626">
    <property type="entry name" value="Cytochrome c"/>
    <property type="match status" value="1"/>
</dbReference>
<evidence type="ECO:0000256" key="1">
    <source>
        <dbReference type="ARBA" id="ARBA00022617"/>
    </source>
</evidence>
<evidence type="ECO:0000256" key="2">
    <source>
        <dbReference type="ARBA" id="ARBA00022723"/>
    </source>
</evidence>
<dbReference type="EMBL" id="UINC01194642">
    <property type="protein sequence ID" value="SVE10827.1"/>
    <property type="molecule type" value="Genomic_DNA"/>
</dbReference>
<dbReference type="PROSITE" id="PS51007">
    <property type="entry name" value="CYTC"/>
    <property type="match status" value="1"/>
</dbReference>
<feature type="region of interest" description="Disordered" evidence="4">
    <location>
        <begin position="1"/>
        <end position="33"/>
    </location>
</feature>
<dbReference type="GO" id="GO:0020037">
    <property type="term" value="F:heme binding"/>
    <property type="evidence" value="ECO:0007669"/>
    <property type="project" value="InterPro"/>
</dbReference>
<evidence type="ECO:0000313" key="6">
    <source>
        <dbReference type="EMBL" id="SVE10827.1"/>
    </source>
</evidence>
<accession>A0A383ASN4</accession>
<dbReference type="GO" id="GO:0046872">
    <property type="term" value="F:metal ion binding"/>
    <property type="evidence" value="ECO:0007669"/>
    <property type="project" value="UniProtKB-KW"/>
</dbReference>
<evidence type="ECO:0000259" key="5">
    <source>
        <dbReference type="PROSITE" id="PS51007"/>
    </source>
</evidence>
<keyword evidence="3" id="KW-0408">Iron</keyword>
<gene>
    <name evidence="6" type="ORF">METZ01_LOCUS463681</name>
</gene>
<feature type="domain" description="Cytochrome c" evidence="5">
    <location>
        <begin position="32"/>
        <end position="103"/>
    </location>
</feature>
<dbReference type="Gene3D" id="1.10.760.10">
    <property type="entry name" value="Cytochrome c-like domain"/>
    <property type="match status" value="1"/>
</dbReference>
<name>A0A383ASN4_9ZZZZ</name>